<dbReference type="InterPro" id="IPR003213">
    <property type="entry name" value="Cyt_c_oxidase_su6B"/>
</dbReference>
<evidence type="ECO:0000256" key="1">
    <source>
        <dbReference type="ARBA" id="ARBA00004173"/>
    </source>
</evidence>
<evidence type="ECO:0000256" key="3">
    <source>
        <dbReference type="ARBA" id="ARBA00023157"/>
    </source>
</evidence>
<dbReference type="GO" id="GO:0045277">
    <property type="term" value="C:respiratory chain complex IV"/>
    <property type="evidence" value="ECO:0007669"/>
    <property type="project" value="InterPro"/>
</dbReference>
<dbReference type="OrthoDB" id="5983145at2759"/>
<reference evidence="6 7" key="1">
    <citation type="submission" date="2019-08" db="EMBL/GenBank/DDBJ databases">
        <title>The genome of the soybean aphid Biotype 1, its phylome, world population structure and adaptation to the North American continent.</title>
        <authorList>
            <person name="Giordano R."/>
            <person name="Donthu R.K."/>
            <person name="Hernandez A.G."/>
            <person name="Wright C.L."/>
            <person name="Zimin A.V."/>
        </authorList>
    </citation>
    <scope>NUCLEOTIDE SEQUENCE [LARGE SCALE GENOMIC DNA]</scope>
    <source>
        <tissue evidence="6">Whole aphids</tissue>
    </source>
</reference>
<keyword evidence="3" id="KW-1015">Disulfide bond</keyword>
<sequence>FHDNLKVVFLAALFTFSLPVNHFQIDFFLRYHIIFSPFHSVTVIREIFLLSNLKIVEFAYKYSIQSSELLYSVFSIMASYNNQQAQNAFKNDGSFLEIYQRFQQQQQQKAKLAELPILDVQVSQTSSASSAATNCSIVTTTTTSAVISDKRSETLKTLPIIGKRKNKALKTGVVKKVKVDDEKKLSKPTDAWSLYLDEVKRYQETVGEQDNKTRPLHIQITMVLEVEGIKLETAPWDPRFPNTNQTKYCYQSFLDYQRCKKIRGEEFDACQYYKRVSKSICPNAWIDKWNTQIEENRFPGNI</sequence>
<dbReference type="InterPro" id="IPR048280">
    <property type="entry name" value="COX6B-like"/>
</dbReference>
<accession>A0A6G0U406</accession>
<name>A0A6G0U406_APHGL</name>
<dbReference type="EMBL" id="VYZN01000005">
    <property type="protein sequence ID" value="KAE9543845.1"/>
    <property type="molecule type" value="Genomic_DNA"/>
</dbReference>
<protein>
    <recommendedName>
        <fullName evidence="4">Cytochrome c oxidase subunit 6B1</fullName>
    </recommendedName>
    <alternativeName>
        <fullName evidence="5">Cytochrome c oxidase subunit VIb isoform 1</fullName>
    </alternativeName>
</protein>
<dbReference type="AlphaFoldDB" id="A0A6G0U406"/>
<dbReference type="CDD" id="cd00926">
    <property type="entry name" value="Cyt_c_Oxidase_VIb"/>
    <property type="match status" value="1"/>
</dbReference>
<evidence type="ECO:0000313" key="7">
    <source>
        <dbReference type="Proteomes" id="UP000475862"/>
    </source>
</evidence>
<dbReference type="FunFam" id="1.10.10.140:FF:000001">
    <property type="entry name" value="Cytochrome c oxidase subunit 6B1"/>
    <property type="match status" value="1"/>
</dbReference>
<dbReference type="Pfam" id="PF02297">
    <property type="entry name" value="COX6B"/>
    <property type="match status" value="1"/>
</dbReference>
<evidence type="ECO:0000256" key="4">
    <source>
        <dbReference type="ARBA" id="ARBA00040060"/>
    </source>
</evidence>
<dbReference type="PANTHER" id="PTHR11387">
    <property type="entry name" value="CYTOCHROME C OXIDASE SUBUNIT 6B"/>
    <property type="match status" value="1"/>
</dbReference>
<evidence type="ECO:0000256" key="2">
    <source>
        <dbReference type="ARBA" id="ARBA00023128"/>
    </source>
</evidence>
<dbReference type="Gene3D" id="1.10.10.140">
    <property type="entry name" value="Cytochrome c oxidase, subunit VIb"/>
    <property type="match status" value="1"/>
</dbReference>
<organism evidence="6 7">
    <name type="scientific">Aphis glycines</name>
    <name type="common">Soybean aphid</name>
    <dbReference type="NCBI Taxonomy" id="307491"/>
    <lineage>
        <taxon>Eukaryota</taxon>
        <taxon>Metazoa</taxon>
        <taxon>Ecdysozoa</taxon>
        <taxon>Arthropoda</taxon>
        <taxon>Hexapoda</taxon>
        <taxon>Insecta</taxon>
        <taxon>Pterygota</taxon>
        <taxon>Neoptera</taxon>
        <taxon>Paraneoptera</taxon>
        <taxon>Hemiptera</taxon>
        <taxon>Sternorrhyncha</taxon>
        <taxon>Aphidomorpha</taxon>
        <taxon>Aphidoidea</taxon>
        <taxon>Aphididae</taxon>
        <taxon>Aphidini</taxon>
        <taxon>Aphis</taxon>
        <taxon>Aphis</taxon>
    </lineage>
</organism>
<dbReference type="Proteomes" id="UP000475862">
    <property type="component" value="Unassembled WGS sequence"/>
</dbReference>
<dbReference type="SUPFAM" id="SSF47694">
    <property type="entry name" value="Cytochrome c oxidase subunit h"/>
    <property type="match status" value="1"/>
</dbReference>
<gene>
    <name evidence="6" type="ORF">AGLY_001969</name>
</gene>
<comment type="subcellular location">
    <subcellularLocation>
        <location evidence="1">Mitochondrion</location>
    </subcellularLocation>
</comment>
<proteinExistence type="predicted"/>
<feature type="non-terminal residue" evidence="6">
    <location>
        <position position="1"/>
    </location>
</feature>
<dbReference type="GO" id="GO:0005739">
    <property type="term" value="C:mitochondrion"/>
    <property type="evidence" value="ECO:0007669"/>
    <property type="project" value="UniProtKB-SubCell"/>
</dbReference>
<evidence type="ECO:0000313" key="6">
    <source>
        <dbReference type="EMBL" id="KAE9543845.1"/>
    </source>
</evidence>
<keyword evidence="2" id="KW-0496">Mitochondrion</keyword>
<dbReference type="PROSITE" id="PS51808">
    <property type="entry name" value="CHCH"/>
    <property type="match status" value="1"/>
</dbReference>
<evidence type="ECO:0000256" key="5">
    <source>
        <dbReference type="ARBA" id="ARBA00042114"/>
    </source>
</evidence>
<keyword evidence="7" id="KW-1185">Reference proteome</keyword>
<dbReference type="InterPro" id="IPR036549">
    <property type="entry name" value="CX6/COA6-like_sf"/>
</dbReference>
<comment type="caution">
    <text evidence="6">The sequence shown here is derived from an EMBL/GenBank/DDBJ whole genome shotgun (WGS) entry which is preliminary data.</text>
</comment>